<evidence type="ECO:0000313" key="4">
    <source>
        <dbReference type="EMBL" id="CAA7029460.1"/>
    </source>
</evidence>
<protein>
    <recommendedName>
        <fullName evidence="3">Peptidase S8/S53 domain-containing protein</fullName>
    </recommendedName>
</protein>
<comment type="similarity">
    <text evidence="1">Belongs to the peptidase S8 family.</text>
</comment>
<dbReference type="Proteomes" id="UP000467841">
    <property type="component" value="Unassembled WGS sequence"/>
</dbReference>
<dbReference type="Gene3D" id="3.50.30.30">
    <property type="match status" value="1"/>
</dbReference>
<dbReference type="InterPro" id="IPR036852">
    <property type="entry name" value="Peptidase_S8/S53_dom_sf"/>
</dbReference>
<dbReference type="Gene3D" id="3.40.50.200">
    <property type="entry name" value="Peptidase S8/S53 domain"/>
    <property type="match status" value="1"/>
</dbReference>
<dbReference type="GO" id="GO:0004252">
    <property type="term" value="F:serine-type endopeptidase activity"/>
    <property type="evidence" value="ECO:0007669"/>
    <property type="project" value="InterPro"/>
</dbReference>
<dbReference type="OrthoDB" id="4803627at2759"/>
<dbReference type="Pfam" id="PF00082">
    <property type="entry name" value="Peptidase_S8"/>
    <property type="match status" value="1"/>
</dbReference>
<proteinExistence type="inferred from homology"/>
<evidence type="ECO:0000313" key="5">
    <source>
        <dbReference type="Proteomes" id="UP000467841"/>
    </source>
</evidence>
<keyword evidence="2" id="KW-0732">Signal</keyword>
<organism evidence="4 5">
    <name type="scientific">Microthlaspi erraticum</name>
    <dbReference type="NCBI Taxonomy" id="1685480"/>
    <lineage>
        <taxon>Eukaryota</taxon>
        <taxon>Viridiplantae</taxon>
        <taxon>Streptophyta</taxon>
        <taxon>Embryophyta</taxon>
        <taxon>Tracheophyta</taxon>
        <taxon>Spermatophyta</taxon>
        <taxon>Magnoliopsida</taxon>
        <taxon>eudicotyledons</taxon>
        <taxon>Gunneridae</taxon>
        <taxon>Pentapetalae</taxon>
        <taxon>rosids</taxon>
        <taxon>malvids</taxon>
        <taxon>Brassicales</taxon>
        <taxon>Brassicaceae</taxon>
        <taxon>Coluteocarpeae</taxon>
        <taxon>Microthlaspi</taxon>
    </lineage>
</organism>
<dbReference type="AlphaFoldDB" id="A0A6D2IX03"/>
<dbReference type="InterPro" id="IPR045051">
    <property type="entry name" value="SBT"/>
</dbReference>
<name>A0A6D2IX03_9BRAS</name>
<sequence length="128" mass="14368">MRGGVPNAKIAVYKICWRIRNKKGKEVLVCPQHKALEAIEDAIKDEVDVISYSQGLDYPVPMHKDCVSWAFLRAVEKDILISTSAGNFGPNYYAVVNGAPWVMTVAASLKDRFFETKLELEGEDKHLL</sequence>
<dbReference type="InterPro" id="IPR000209">
    <property type="entry name" value="Peptidase_S8/S53_dom"/>
</dbReference>
<keyword evidence="5" id="KW-1185">Reference proteome</keyword>
<gene>
    <name evidence="4" type="ORF">MERR_LOCUS16695</name>
</gene>
<dbReference type="SUPFAM" id="SSF52743">
    <property type="entry name" value="Subtilisin-like"/>
    <property type="match status" value="1"/>
</dbReference>
<reference evidence="4" key="1">
    <citation type="submission" date="2020-01" db="EMBL/GenBank/DDBJ databases">
        <authorList>
            <person name="Mishra B."/>
        </authorList>
    </citation>
    <scope>NUCLEOTIDE SEQUENCE [LARGE SCALE GENOMIC DNA]</scope>
</reference>
<dbReference type="EMBL" id="CACVBM020001082">
    <property type="protein sequence ID" value="CAA7029460.1"/>
    <property type="molecule type" value="Genomic_DNA"/>
</dbReference>
<dbReference type="PANTHER" id="PTHR10795">
    <property type="entry name" value="PROPROTEIN CONVERTASE SUBTILISIN/KEXIN"/>
    <property type="match status" value="1"/>
</dbReference>
<evidence type="ECO:0000259" key="3">
    <source>
        <dbReference type="Pfam" id="PF00082"/>
    </source>
</evidence>
<accession>A0A6D2IX03</accession>
<evidence type="ECO:0000256" key="1">
    <source>
        <dbReference type="ARBA" id="ARBA00011073"/>
    </source>
</evidence>
<dbReference type="GO" id="GO:0006508">
    <property type="term" value="P:proteolysis"/>
    <property type="evidence" value="ECO:0007669"/>
    <property type="project" value="InterPro"/>
</dbReference>
<feature type="domain" description="Peptidase S8/S53" evidence="3">
    <location>
        <begin position="2"/>
        <end position="107"/>
    </location>
</feature>
<comment type="caution">
    <text evidence="4">The sequence shown here is derived from an EMBL/GenBank/DDBJ whole genome shotgun (WGS) entry which is preliminary data.</text>
</comment>
<evidence type="ECO:0000256" key="2">
    <source>
        <dbReference type="ARBA" id="ARBA00022729"/>
    </source>
</evidence>